<accession>A0A6M0QV26</accession>
<evidence type="ECO:0000256" key="2">
    <source>
        <dbReference type="ARBA" id="ARBA00004696"/>
    </source>
</evidence>
<keyword evidence="9 10" id="KW-0456">Lyase</keyword>
<dbReference type="Proteomes" id="UP000477782">
    <property type="component" value="Unassembled WGS sequence"/>
</dbReference>
<sequence length="270" mass="28943">MSTILDRIKSYKLEEVATRKAARPLAAVEDAAKAAPAPRGFARALTEAAAQGYGLIAEIKKASPSKGLIRADFDPPALARAYEAGGATCLSVLTDTPSFQGEDSFLVAAHDAVKLPCLRKDFLYDTYQVTEARALSADCILIIMASVSDQQAQELEAAAFALGMDVLIEVHDRAELDRATQLKSPLIGINNRNLHTFEVTLDTTRQLARHVPEDRLIVSESGLFTPADLADVAAYGARCFLIGEALMRQADVTAATRAILSRPLTSENGA</sequence>
<feature type="domain" description="Indole-3-glycerol phosphate synthase" evidence="11">
    <location>
        <begin position="5"/>
        <end position="258"/>
    </location>
</feature>
<evidence type="ECO:0000256" key="1">
    <source>
        <dbReference type="ARBA" id="ARBA00001633"/>
    </source>
</evidence>
<comment type="pathway">
    <text evidence="2 10">Amino-acid biosynthesis; L-tryptophan biosynthesis; L-tryptophan from chorismate: step 4/5.</text>
</comment>
<keyword evidence="13" id="KW-1185">Reference proteome</keyword>
<evidence type="ECO:0000256" key="6">
    <source>
        <dbReference type="ARBA" id="ARBA00022793"/>
    </source>
</evidence>
<evidence type="ECO:0000313" key="13">
    <source>
        <dbReference type="Proteomes" id="UP000477782"/>
    </source>
</evidence>
<dbReference type="GO" id="GO:0004425">
    <property type="term" value="F:indole-3-glycerol-phosphate synthase activity"/>
    <property type="evidence" value="ECO:0007669"/>
    <property type="project" value="UniProtKB-UniRule"/>
</dbReference>
<dbReference type="InterPro" id="IPR013785">
    <property type="entry name" value="Aldolase_TIM"/>
</dbReference>
<dbReference type="PROSITE" id="PS00614">
    <property type="entry name" value="IGPS"/>
    <property type="match status" value="1"/>
</dbReference>
<dbReference type="CDD" id="cd00331">
    <property type="entry name" value="IGPS"/>
    <property type="match status" value="1"/>
</dbReference>
<dbReference type="UniPathway" id="UPA00035">
    <property type="reaction ID" value="UER00043"/>
</dbReference>
<protein>
    <recommendedName>
        <fullName evidence="4 10">Indole-3-glycerol phosphate synthase</fullName>
        <shortName evidence="10">IGPS</shortName>
        <ecNumber evidence="3 10">4.1.1.48</ecNumber>
    </recommendedName>
</protein>
<dbReference type="FunFam" id="3.20.20.70:FF:000024">
    <property type="entry name" value="Indole-3-glycerol phosphate synthase"/>
    <property type="match status" value="1"/>
</dbReference>
<evidence type="ECO:0000256" key="7">
    <source>
        <dbReference type="ARBA" id="ARBA00022822"/>
    </source>
</evidence>
<dbReference type="NCBIfam" id="NF001377">
    <property type="entry name" value="PRK00278.2-4"/>
    <property type="match status" value="1"/>
</dbReference>
<dbReference type="NCBIfam" id="NF001373">
    <property type="entry name" value="PRK00278.1-6"/>
    <property type="match status" value="1"/>
</dbReference>
<reference evidence="12 13" key="1">
    <citation type="submission" date="2020-02" db="EMBL/GenBank/DDBJ databases">
        <authorList>
            <person name="Chen W.-M."/>
        </authorList>
    </citation>
    <scope>NUCLEOTIDE SEQUENCE [LARGE SCALE GENOMIC DNA]</scope>
    <source>
        <strain evidence="12 13">KMS-5</strain>
    </source>
</reference>
<comment type="catalytic activity">
    <reaction evidence="1 10">
        <text>1-(2-carboxyphenylamino)-1-deoxy-D-ribulose 5-phosphate + H(+) = (1S,2R)-1-C-(indol-3-yl)glycerol 3-phosphate + CO2 + H2O</text>
        <dbReference type="Rhea" id="RHEA:23476"/>
        <dbReference type="ChEBI" id="CHEBI:15377"/>
        <dbReference type="ChEBI" id="CHEBI:15378"/>
        <dbReference type="ChEBI" id="CHEBI:16526"/>
        <dbReference type="ChEBI" id="CHEBI:58613"/>
        <dbReference type="ChEBI" id="CHEBI:58866"/>
        <dbReference type="EC" id="4.1.1.48"/>
    </reaction>
</comment>
<dbReference type="GO" id="GO:0004640">
    <property type="term" value="F:phosphoribosylanthranilate isomerase activity"/>
    <property type="evidence" value="ECO:0007669"/>
    <property type="project" value="TreeGrafter"/>
</dbReference>
<keyword evidence="7 10" id="KW-0822">Tryptophan biosynthesis</keyword>
<evidence type="ECO:0000256" key="9">
    <source>
        <dbReference type="ARBA" id="ARBA00023239"/>
    </source>
</evidence>
<dbReference type="GO" id="GO:0000162">
    <property type="term" value="P:L-tryptophan biosynthetic process"/>
    <property type="evidence" value="ECO:0007669"/>
    <property type="project" value="UniProtKB-UniRule"/>
</dbReference>
<proteinExistence type="inferred from homology"/>
<dbReference type="PANTHER" id="PTHR22854">
    <property type="entry name" value="TRYPTOPHAN BIOSYNTHESIS PROTEIN"/>
    <property type="match status" value="1"/>
</dbReference>
<dbReference type="Pfam" id="PF00218">
    <property type="entry name" value="IGPS"/>
    <property type="match status" value="1"/>
</dbReference>
<evidence type="ECO:0000313" key="12">
    <source>
        <dbReference type="EMBL" id="NEY91290.1"/>
    </source>
</evidence>
<keyword evidence="6 10" id="KW-0210">Decarboxylase</keyword>
<comment type="caution">
    <text evidence="12">The sequence shown here is derived from an EMBL/GenBank/DDBJ whole genome shotgun (WGS) entry which is preliminary data.</text>
</comment>
<gene>
    <name evidence="10 12" type="primary">trpC</name>
    <name evidence="12" type="ORF">G4Z14_13380</name>
</gene>
<dbReference type="Gene3D" id="3.20.20.70">
    <property type="entry name" value="Aldolase class I"/>
    <property type="match status" value="1"/>
</dbReference>
<dbReference type="NCBIfam" id="NF001370">
    <property type="entry name" value="PRK00278.1-2"/>
    <property type="match status" value="1"/>
</dbReference>
<dbReference type="EC" id="4.1.1.48" evidence="3 10"/>
<comment type="similarity">
    <text evidence="10">Belongs to the TrpC family.</text>
</comment>
<evidence type="ECO:0000256" key="8">
    <source>
        <dbReference type="ARBA" id="ARBA00023141"/>
    </source>
</evidence>
<dbReference type="InterPro" id="IPR011060">
    <property type="entry name" value="RibuloseP-bd_barrel"/>
</dbReference>
<keyword evidence="5 10" id="KW-0028">Amino-acid biosynthesis</keyword>
<dbReference type="SUPFAM" id="SSF51366">
    <property type="entry name" value="Ribulose-phoshate binding barrel"/>
    <property type="match status" value="1"/>
</dbReference>
<dbReference type="RefSeq" id="WP_164626578.1">
    <property type="nucleotide sequence ID" value="NZ_JAAIVJ010000008.1"/>
</dbReference>
<evidence type="ECO:0000256" key="10">
    <source>
        <dbReference type="HAMAP-Rule" id="MF_00134"/>
    </source>
</evidence>
<keyword evidence="8 10" id="KW-0057">Aromatic amino acid biosynthesis</keyword>
<dbReference type="InterPro" id="IPR045186">
    <property type="entry name" value="Indole-3-glycerol_P_synth"/>
</dbReference>
<dbReference type="HAMAP" id="MF_00134_B">
    <property type="entry name" value="IGPS_B"/>
    <property type="match status" value="1"/>
</dbReference>
<evidence type="ECO:0000256" key="3">
    <source>
        <dbReference type="ARBA" id="ARBA00012362"/>
    </source>
</evidence>
<dbReference type="InterPro" id="IPR001468">
    <property type="entry name" value="Indole-3-GlycerolPSynthase_CS"/>
</dbReference>
<dbReference type="PANTHER" id="PTHR22854:SF2">
    <property type="entry name" value="INDOLE-3-GLYCEROL-PHOSPHATE SYNTHASE"/>
    <property type="match status" value="1"/>
</dbReference>
<organism evidence="12 13">
    <name type="scientific">Tabrizicola oligotrophica</name>
    <dbReference type="NCBI Taxonomy" id="2710650"/>
    <lineage>
        <taxon>Bacteria</taxon>
        <taxon>Pseudomonadati</taxon>
        <taxon>Pseudomonadota</taxon>
        <taxon>Alphaproteobacteria</taxon>
        <taxon>Rhodobacterales</taxon>
        <taxon>Paracoccaceae</taxon>
        <taxon>Tabrizicola</taxon>
    </lineage>
</organism>
<dbReference type="InterPro" id="IPR013798">
    <property type="entry name" value="Indole-3-glycerol_P_synth_dom"/>
</dbReference>
<evidence type="ECO:0000259" key="11">
    <source>
        <dbReference type="Pfam" id="PF00218"/>
    </source>
</evidence>
<dbReference type="AlphaFoldDB" id="A0A6M0QV26"/>
<evidence type="ECO:0000256" key="5">
    <source>
        <dbReference type="ARBA" id="ARBA00022605"/>
    </source>
</evidence>
<evidence type="ECO:0000256" key="4">
    <source>
        <dbReference type="ARBA" id="ARBA00018080"/>
    </source>
</evidence>
<dbReference type="EMBL" id="JAAIVJ010000008">
    <property type="protein sequence ID" value="NEY91290.1"/>
    <property type="molecule type" value="Genomic_DNA"/>
</dbReference>
<name>A0A6M0QV26_9RHOB</name>